<reference evidence="2" key="1">
    <citation type="submission" date="2020-07" db="EMBL/GenBank/DDBJ databases">
        <title>Clarias magur genome sequencing, assembly and annotation.</title>
        <authorList>
            <person name="Kushwaha B."/>
            <person name="Kumar R."/>
            <person name="Das P."/>
            <person name="Joshi C.G."/>
            <person name="Kumar D."/>
            <person name="Nagpure N.S."/>
            <person name="Pandey M."/>
            <person name="Agarwal S."/>
            <person name="Srivastava S."/>
            <person name="Singh M."/>
            <person name="Sahoo L."/>
            <person name="Jayasankar P."/>
            <person name="Meher P.K."/>
            <person name="Koringa P.G."/>
            <person name="Iquebal M.A."/>
            <person name="Das S.P."/>
            <person name="Bit A."/>
            <person name="Patnaik S."/>
            <person name="Patel N."/>
            <person name="Shah T.M."/>
            <person name="Hinsu A."/>
            <person name="Jena J.K."/>
        </authorList>
    </citation>
    <scope>NUCLEOTIDE SEQUENCE</scope>
    <source>
        <strain evidence="2">CIFAMagur01</strain>
        <tissue evidence="2">Testis</tissue>
    </source>
</reference>
<evidence type="ECO:0000313" key="2">
    <source>
        <dbReference type="EMBL" id="KAF5892003.1"/>
    </source>
</evidence>
<keyword evidence="1" id="KW-0732">Signal</keyword>
<dbReference type="EMBL" id="QNUK01000533">
    <property type="protein sequence ID" value="KAF5892003.1"/>
    <property type="molecule type" value="Genomic_DNA"/>
</dbReference>
<feature type="chain" id="PRO_5035196089" evidence="1">
    <location>
        <begin position="18"/>
        <end position="50"/>
    </location>
</feature>
<evidence type="ECO:0000256" key="1">
    <source>
        <dbReference type="SAM" id="SignalP"/>
    </source>
</evidence>
<keyword evidence="3" id="KW-1185">Reference proteome</keyword>
<sequence length="50" mass="5234">SLVYVLILALVSGAAVATPVRVPKSVQSDHAQCTTSARELLTKLKGALEK</sequence>
<organism evidence="2 3">
    <name type="scientific">Clarias magur</name>
    <name type="common">Asian catfish</name>
    <name type="synonym">Macropteronotus magur</name>
    <dbReference type="NCBI Taxonomy" id="1594786"/>
    <lineage>
        <taxon>Eukaryota</taxon>
        <taxon>Metazoa</taxon>
        <taxon>Chordata</taxon>
        <taxon>Craniata</taxon>
        <taxon>Vertebrata</taxon>
        <taxon>Euteleostomi</taxon>
        <taxon>Actinopterygii</taxon>
        <taxon>Neopterygii</taxon>
        <taxon>Teleostei</taxon>
        <taxon>Ostariophysi</taxon>
        <taxon>Siluriformes</taxon>
        <taxon>Clariidae</taxon>
        <taxon>Clarias</taxon>
    </lineage>
</organism>
<gene>
    <name evidence="2" type="ORF">DAT39_018293</name>
</gene>
<accession>A0A8J4TK02</accession>
<protein>
    <submittedName>
        <fullName evidence="2">Uncharacterized protein</fullName>
    </submittedName>
</protein>
<evidence type="ECO:0000313" key="3">
    <source>
        <dbReference type="Proteomes" id="UP000727407"/>
    </source>
</evidence>
<feature type="signal peptide" evidence="1">
    <location>
        <begin position="1"/>
        <end position="17"/>
    </location>
</feature>
<feature type="non-terminal residue" evidence="2">
    <location>
        <position position="50"/>
    </location>
</feature>
<dbReference type="AlphaFoldDB" id="A0A8J4TK02"/>
<name>A0A8J4TK02_CLAMG</name>
<comment type="caution">
    <text evidence="2">The sequence shown here is derived from an EMBL/GenBank/DDBJ whole genome shotgun (WGS) entry which is preliminary data.</text>
</comment>
<proteinExistence type="predicted"/>
<feature type="non-terminal residue" evidence="2">
    <location>
        <position position="1"/>
    </location>
</feature>
<dbReference type="Proteomes" id="UP000727407">
    <property type="component" value="Unassembled WGS sequence"/>
</dbReference>